<reference evidence="2 3" key="1">
    <citation type="submission" date="2018-12" db="EMBL/GenBank/DDBJ databases">
        <authorList>
            <person name="Feng G."/>
            <person name="Zhu H."/>
        </authorList>
    </citation>
    <scope>NUCLEOTIDE SEQUENCE [LARGE SCALE GENOMIC DNA]</scope>
    <source>
        <strain evidence="2 3">9PBR-2</strain>
    </source>
</reference>
<dbReference type="Proteomes" id="UP000280066">
    <property type="component" value="Unassembled WGS sequence"/>
</dbReference>
<dbReference type="OrthoDB" id="844214at2"/>
<dbReference type="InterPro" id="IPR007484">
    <property type="entry name" value="Peptidase_M28"/>
</dbReference>
<evidence type="ECO:0000313" key="3">
    <source>
        <dbReference type="Proteomes" id="UP000280066"/>
    </source>
</evidence>
<comment type="caution">
    <text evidence="2">The sequence shown here is derived from an EMBL/GenBank/DDBJ whole genome shotgun (WGS) entry which is preliminary data.</text>
</comment>
<proteinExistence type="predicted"/>
<organism evidence="2 3">
    <name type="scientific">Hymenobacter metallilatus</name>
    <dbReference type="NCBI Taxonomy" id="2493666"/>
    <lineage>
        <taxon>Bacteria</taxon>
        <taxon>Pseudomonadati</taxon>
        <taxon>Bacteroidota</taxon>
        <taxon>Cytophagia</taxon>
        <taxon>Cytophagales</taxon>
        <taxon>Hymenobacteraceae</taxon>
        <taxon>Hymenobacter</taxon>
    </lineage>
</organism>
<feature type="domain" description="Peptidase M28" evidence="1">
    <location>
        <begin position="248"/>
        <end position="441"/>
    </location>
</feature>
<gene>
    <name evidence="2" type="ORF">EI290_00560</name>
</gene>
<protein>
    <submittedName>
        <fullName evidence="2">M20/M25/M40 family metallo-hydrolase</fullName>
    </submittedName>
</protein>
<dbReference type="Gene3D" id="3.40.630.10">
    <property type="entry name" value="Zn peptidases"/>
    <property type="match status" value="1"/>
</dbReference>
<dbReference type="AlphaFoldDB" id="A0A428JT53"/>
<evidence type="ECO:0000259" key="1">
    <source>
        <dbReference type="Pfam" id="PF04389"/>
    </source>
</evidence>
<name>A0A428JT53_9BACT</name>
<accession>A0A428JT53</accession>
<dbReference type="SUPFAM" id="SSF53187">
    <property type="entry name" value="Zn-dependent exopeptidases"/>
    <property type="match status" value="1"/>
</dbReference>
<keyword evidence="3" id="KW-1185">Reference proteome</keyword>
<dbReference type="PANTHER" id="PTHR12147:SF26">
    <property type="entry name" value="PEPTIDASE M28 DOMAIN-CONTAINING PROTEIN"/>
    <property type="match status" value="1"/>
</dbReference>
<keyword evidence="2" id="KW-0378">Hydrolase</keyword>
<dbReference type="Pfam" id="PF04389">
    <property type="entry name" value="Peptidase_M28"/>
    <property type="match status" value="1"/>
</dbReference>
<evidence type="ECO:0000313" key="2">
    <source>
        <dbReference type="EMBL" id="RSK37191.1"/>
    </source>
</evidence>
<dbReference type="InterPro" id="IPR045175">
    <property type="entry name" value="M28_fam"/>
</dbReference>
<dbReference type="PANTHER" id="PTHR12147">
    <property type="entry name" value="METALLOPEPTIDASE M28 FAMILY MEMBER"/>
    <property type="match status" value="1"/>
</dbReference>
<dbReference type="GO" id="GO:0006508">
    <property type="term" value="P:proteolysis"/>
    <property type="evidence" value="ECO:0007669"/>
    <property type="project" value="InterPro"/>
</dbReference>
<sequence>MKQAGVFGCLLVLALLGFHPGWGQDMPRVRRTIATLASPAFQGRGYVRGGDRKAAGYLGQRFRQLGLQPLAPGYHQPFTLDVNTFPGALRLELSFGIGRFPGLGSSQRLRPGLDFIAAPASGSGKVGGPFSAVPIVRFDTLTFTSATAQQQLLRRPWHGGGLVLRAADEPRLATLPLALRQHLDSAALRLTLVPKLTASLAPSQASQMQLEVLESVWNSIPSTASGPTVALVAARVEARLQRQYPTQNIVGYLPGRVQPDSFLVVTAHYDHLGTMGRRAYFPGANDNASGTAMLLELAAYYARPENRPAYSLVFIAFGAEEAGLIGSRYFVEHPLVPLSRIRFLLNLDLLGTGSEGATVVNGRVFERPFRQLQQLNAAQHYLPSLAARGQAANSDHYYFSEQGIPAFFLYTRGGPSAYHDVHDRPEGLPLTAFPQLFQLLRDFLNAQGAASTP</sequence>
<dbReference type="GO" id="GO:0008235">
    <property type="term" value="F:metalloexopeptidase activity"/>
    <property type="evidence" value="ECO:0007669"/>
    <property type="project" value="InterPro"/>
</dbReference>
<dbReference type="EMBL" id="RWIS01000001">
    <property type="protein sequence ID" value="RSK37191.1"/>
    <property type="molecule type" value="Genomic_DNA"/>
</dbReference>